<gene>
    <name evidence="10" type="ORF">ACERK3_18705</name>
</gene>
<keyword evidence="3" id="KW-0547">Nucleotide-binding</keyword>
<keyword evidence="2 7" id="KW-0812">Transmembrane</keyword>
<proteinExistence type="predicted"/>
<keyword evidence="11" id="KW-1185">Reference proteome</keyword>
<dbReference type="SMART" id="SM00382">
    <property type="entry name" value="AAA"/>
    <property type="match status" value="1"/>
</dbReference>
<feature type="transmembrane region" description="Helical" evidence="7">
    <location>
        <begin position="76"/>
        <end position="97"/>
    </location>
</feature>
<organism evidence="10 11">
    <name type="scientific">Natronomicrosphaera hydrolytica</name>
    <dbReference type="NCBI Taxonomy" id="3242702"/>
    <lineage>
        <taxon>Bacteria</taxon>
        <taxon>Pseudomonadati</taxon>
        <taxon>Planctomycetota</taxon>
        <taxon>Phycisphaerae</taxon>
        <taxon>Phycisphaerales</taxon>
        <taxon>Phycisphaeraceae</taxon>
        <taxon>Natronomicrosphaera</taxon>
    </lineage>
</organism>
<evidence type="ECO:0000259" key="8">
    <source>
        <dbReference type="PROSITE" id="PS50893"/>
    </source>
</evidence>
<dbReference type="InterPro" id="IPR003439">
    <property type="entry name" value="ABC_transporter-like_ATP-bd"/>
</dbReference>
<dbReference type="PROSITE" id="PS00211">
    <property type="entry name" value="ABC_TRANSPORTER_1"/>
    <property type="match status" value="1"/>
</dbReference>
<protein>
    <submittedName>
        <fullName evidence="10">ABC transporter ATP-binding protein</fullName>
    </submittedName>
</protein>
<dbReference type="PROSITE" id="PS50929">
    <property type="entry name" value="ABC_TM1F"/>
    <property type="match status" value="1"/>
</dbReference>
<keyword evidence="6 7" id="KW-0472">Membrane</keyword>
<feature type="domain" description="ABC transporter" evidence="8">
    <location>
        <begin position="357"/>
        <end position="591"/>
    </location>
</feature>
<feature type="transmembrane region" description="Helical" evidence="7">
    <location>
        <begin position="39"/>
        <end position="64"/>
    </location>
</feature>
<evidence type="ECO:0000256" key="5">
    <source>
        <dbReference type="ARBA" id="ARBA00022989"/>
    </source>
</evidence>
<feature type="domain" description="ABC transmembrane type-1" evidence="9">
    <location>
        <begin position="40"/>
        <end position="323"/>
    </location>
</feature>
<reference evidence="10 11" key="1">
    <citation type="submission" date="2024-08" db="EMBL/GenBank/DDBJ databases">
        <title>Whole-genome sequencing of halo(alkali)philic microorganisms from hypersaline lakes.</title>
        <authorList>
            <person name="Sorokin D.Y."/>
            <person name="Merkel A.Y."/>
            <person name="Messina E."/>
            <person name="Yakimov M."/>
        </authorList>
    </citation>
    <scope>NUCLEOTIDE SEQUENCE [LARGE SCALE GENOMIC DNA]</scope>
    <source>
        <strain evidence="10 11">AB-hyl4</strain>
    </source>
</reference>
<dbReference type="InterPro" id="IPR017871">
    <property type="entry name" value="ABC_transporter-like_CS"/>
</dbReference>
<keyword evidence="5 7" id="KW-1133">Transmembrane helix</keyword>
<evidence type="ECO:0000256" key="2">
    <source>
        <dbReference type="ARBA" id="ARBA00022692"/>
    </source>
</evidence>
<evidence type="ECO:0000256" key="6">
    <source>
        <dbReference type="ARBA" id="ARBA00023136"/>
    </source>
</evidence>
<comment type="caution">
    <text evidence="10">The sequence shown here is derived from an EMBL/GenBank/DDBJ whole genome shotgun (WGS) entry which is preliminary data.</text>
</comment>
<dbReference type="Pfam" id="PF00005">
    <property type="entry name" value="ABC_tran"/>
    <property type="match status" value="1"/>
</dbReference>
<name>A0ABV4UAH0_9BACT</name>
<dbReference type="CDD" id="cd07346">
    <property type="entry name" value="ABC_6TM_exporters"/>
    <property type="match status" value="1"/>
</dbReference>
<evidence type="ECO:0000256" key="7">
    <source>
        <dbReference type="SAM" id="Phobius"/>
    </source>
</evidence>
<dbReference type="Gene3D" id="3.40.50.300">
    <property type="entry name" value="P-loop containing nucleotide triphosphate hydrolases"/>
    <property type="match status" value="1"/>
</dbReference>
<feature type="transmembrane region" description="Helical" evidence="7">
    <location>
        <begin position="135"/>
        <end position="156"/>
    </location>
</feature>
<dbReference type="Proteomes" id="UP001575105">
    <property type="component" value="Unassembled WGS sequence"/>
</dbReference>
<dbReference type="PROSITE" id="PS50893">
    <property type="entry name" value="ABC_TRANSPORTER_2"/>
    <property type="match status" value="1"/>
</dbReference>
<evidence type="ECO:0000256" key="4">
    <source>
        <dbReference type="ARBA" id="ARBA00022840"/>
    </source>
</evidence>
<dbReference type="PANTHER" id="PTHR24221:SF654">
    <property type="entry name" value="ATP-BINDING CASSETTE SUB-FAMILY B MEMBER 6"/>
    <property type="match status" value="1"/>
</dbReference>
<dbReference type="RefSeq" id="WP_425347224.1">
    <property type="nucleotide sequence ID" value="NZ_JBGUBD010000018.1"/>
</dbReference>
<dbReference type="SUPFAM" id="SSF90123">
    <property type="entry name" value="ABC transporter transmembrane region"/>
    <property type="match status" value="1"/>
</dbReference>
<dbReference type="InterPro" id="IPR039421">
    <property type="entry name" value="Type_1_exporter"/>
</dbReference>
<dbReference type="EMBL" id="JBGUBD010000018">
    <property type="protein sequence ID" value="MFA9480307.1"/>
    <property type="molecule type" value="Genomic_DNA"/>
</dbReference>
<evidence type="ECO:0000313" key="10">
    <source>
        <dbReference type="EMBL" id="MFA9480307.1"/>
    </source>
</evidence>
<sequence>MPVSAPPPSDGPVLDLRKHSLREIAARLGPILRPHRGRLVVGCTLIAIAGGIFGVMPLFLKYLIDEAIPQRSMQLTLLISGGFVLTHAIRTGIWFIAMQQILLTQEKITFALRNAGFSHLQRLSLRFHHRFPSGFLYQSVFGTAINAVGGAMQTIFKQLSLYIVAMATSLIACLMLSVPMTAIILAGCVGYVVISRWTSPQIYRATRLKNESQNQISDFIVDRLRGTRTIQAMAIEQQVEDEFATRLWPAQLRALDAVKQTFRLSVITNMAGYFVTACIMLAGAYAIFEMDLSLGDLVAFMAYQATFITIVATLTNVWGDITAARAGLDQLLTILNTPSHVEERPHATMPASVHGDLTLENMSFGYEPDQLVLQNLNLTFPRGQSVALVGASGGGKTTLANLLLRFYDPTHGRILLDGNDIRELPLKNYRSLFGVVLQDPYLFNTSIEANLRCARPEASEAEIIEALDRARAWEFVQHLPGKLQYQVGEGGSRLSGGQRQRLAIARCIMLQSRFVILDEPTSALDVESERAVQEAFDSLFADRTTFVIAHRLSTIRHADRILVLQNGQVIQDGHYDQLVAERGVFQRLHAMAAGTA</sequence>
<dbReference type="Gene3D" id="1.20.1560.10">
    <property type="entry name" value="ABC transporter type 1, transmembrane domain"/>
    <property type="match status" value="1"/>
</dbReference>
<dbReference type="InterPro" id="IPR027417">
    <property type="entry name" value="P-loop_NTPase"/>
</dbReference>
<dbReference type="Pfam" id="PF00664">
    <property type="entry name" value="ABC_membrane"/>
    <property type="match status" value="1"/>
</dbReference>
<keyword evidence="4 10" id="KW-0067">ATP-binding</keyword>
<evidence type="ECO:0000256" key="3">
    <source>
        <dbReference type="ARBA" id="ARBA00022741"/>
    </source>
</evidence>
<evidence type="ECO:0000313" key="11">
    <source>
        <dbReference type="Proteomes" id="UP001575105"/>
    </source>
</evidence>
<dbReference type="InterPro" id="IPR011527">
    <property type="entry name" value="ABC1_TM_dom"/>
</dbReference>
<feature type="transmembrane region" description="Helical" evidence="7">
    <location>
        <begin position="270"/>
        <end position="288"/>
    </location>
</feature>
<feature type="transmembrane region" description="Helical" evidence="7">
    <location>
        <begin position="300"/>
        <end position="318"/>
    </location>
</feature>
<accession>A0ABV4UAH0</accession>
<evidence type="ECO:0000259" key="9">
    <source>
        <dbReference type="PROSITE" id="PS50929"/>
    </source>
</evidence>
<evidence type="ECO:0000256" key="1">
    <source>
        <dbReference type="ARBA" id="ARBA00004651"/>
    </source>
</evidence>
<dbReference type="PANTHER" id="PTHR24221">
    <property type="entry name" value="ATP-BINDING CASSETTE SUB-FAMILY B"/>
    <property type="match status" value="1"/>
</dbReference>
<comment type="subcellular location">
    <subcellularLocation>
        <location evidence="1">Cell membrane</location>
        <topology evidence="1">Multi-pass membrane protein</topology>
    </subcellularLocation>
</comment>
<dbReference type="InterPro" id="IPR036640">
    <property type="entry name" value="ABC1_TM_sf"/>
</dbReference>
<feature type="transmembrane region" description="Helical" evidence="7">
    <location>
        <begin position="162"/>
        <end position="194"/>
    </location>
</feature>
<dbReference type="InterPro" id="IPR003593">
    <property type="entry name" value="AAA+_ATPase"/>
</dbReference>
<dbReference type="GO" id="GO:0005524">
    <property type="term" value="F:ATP binding"/>
    <property type="evidence" value="ECO:0007669"/>
    <property type="project" value="UniProtKB-KW"/>
</dbReference>
<dbReference type="SUPFAM" id="SSF52540">
    <property type="entry name" value="P-loop containing nucleoside triphosphate hydrolases"/>
    <property type="match status" value="1"/>
</dbReference>